<dbReference type="RefSeq" id="WP_087678781.1">
    <property type="nucleotide sequence ID" value="NZ_FUWV01000007.1"/>
</dbReference>
<comment type="similarity">
    <text evidence="4">Belongs to the protein N5-glutamine methyltransferase family. PrmC subfamily.</text>
</comment>
<feature type="binding site" evidence="4">
    <location>
        <position position="146"/>
    </location>
    <ligand>
        <name>S-adenosyl-L-methionine</name>
        <dbReference type="ChEBI" id="CHEBI:59789"/>
    </ligand>
</feature>
<dbReference type="InterPro" id="IPR050320">
    <property type="entry name" value="N5-glutamine_MTase"/>
</dbReference>
<dbReference type="GO" id="GO:0032259">
    <property type="term" value="P:methylation"/>
    <property type="evidence" value="ECO:0007669"/>
    <property type="project" value="UniProtKB-KW"/>
</dbReference>
<dbReference type="GO" id="GO:0003676">
    <property type="term" value="F:nucleic acid binding"/>
    <property type="evidence" value="ECO:0007669"/>
    <property type="project" value="InterPro"/>
</dbReference>
<keyword evidence="1 4" id="KW-0489">Methyltransferase</keyword>
<dbReference type="HAMAP" id="MF_02126">
    <property type="entry name" value="RF_methyltr_PrmC"/>
    <property type="match status" value="1"/>
</dbReference>
<dbReference type="Pfam" id="PF13847">
    <property type="entry name" value="Methyltransf_31"/>
    <property type="match status" value="1"/>
</dbReference>
<evidence type="ECO:0000256" key="2">
    <source>
        <dbReference type="ARBA" id="ARBA00022679"/>
    </source>
</evidence>
<feature type="binding site" evidence="4">
    <location>
        <begin position="193"/>
        <end position="196"/>
    </location>
    <ligand>
        <name>substrate</name>
    </ligand>
</feature>
<feature type="binding site" evidence="4">
    <location>
        <position position="193"/>
    </location>
    <ligand>
        <name>S-adenosyl-L-methionine</name>
        <dbReference type="ChEBI" id="CHEBI:59789"/>
    </ligand>
</feature>
<evidence type="ECO:0000256" key="4">
    <source>
        <dbReference type="HAMAP-Rule" id="MF_02126"/>
    </source>
</evidence>
<dbReference type="GO" id="GO:0102559">
    <property type="term" value="F:peptide chain release factor N(5)-glutamine methyltransferase activity"/>
    <property type="evidence" value="ECO:0007669"/>
    <property type="project" value="UniProtKB-EC"/>
</dbReference>
<dbReference type="PANTHER" id="PTHR18895:SF74">
    <property type="entry name" value="MTRF1L RELEASE FACTOR GLUTAMINE METHYLTRANSFERASE"/>
    <property type="match status" value="1"/>
</dbReference>
<dbReference type="NCBIfam" id="TIGR03534">
    <property type="entry name" value="RF_mod_PrmC"/>
    <property type="match status" value="1"/>
</dbReference>
<proteinExistence type="inferred from homology"/>
<dbReference type="InterPro" id="IPR004556">
    <property type="entry name" value="HemK-like"/>
</dbReference>
<keyword evidence="3 4" id="KW-0949">S-adenosyl-L-methionine</keyword>
<protein>
    <recommendedName>
        <fullName evidence="4">Release factor glutamine methyltransferase</fullName>
        <shortName evidence="4">RF MTase</shortName>
        <ecNumber evidence="4">2.1.1.297</ecNumber>
    </recommendedName>
    <alternativeName>
        <fullName evidence="4">N5-glutamine methyltransferase PrmC</fullName>
    </alternativeName>
    <alternativeName>
        <fullName evidence="4">Protein-(glutamine-N5) MTase PrmC</fullName>
    </alternativeName>
    <alternativeName>
        <fullName evidence="4">Protein-glutamine N-methyltransferase PrmC</fullName>
    </alternativeName>
</protein>
<gene>
    <name evidence="4" type="primary">prmC</name>
    <name evidence="7" type="ORF">SAMN02745973_01352</name>
</gene>
<dbReference type="InterPro" id="IPR029063">
    <property type="entry name" value="SAM-dependent_MTases_sf"/>
</dbReference>
<evidence type="ECO:0000259" key="5">
    <source>
        <dbReference type="Pfam" id="PF13847"/>
    </source>
</evidence>
<organism evidence="7 8">
    <name type="scientific">Garciella nitratireducens DSM 15102</name>
    <dbReference type="NCBI Taxonomy" id="1121911"/>
    <lineage>
        <taxon>Bacteria</taxon>
        <taxon>Bacillati</taxon>
        <taxon>Bacillota</taxon>
        <taxon>Clostridia</taxon>
        <taxon>Eubacteriales</taxon>
        <taxon>Eubacteriaceae</taxon>
        <taxon>Garciella</taxon>
    </lineage>
</organism>
<dbReference type="InterPro" id="IPR002052">
    <property type="entry name" value="DNA_methylase_N6_adenine_CS"/>
</dbReference>
<dbReference type="Proteomes" id="UP000196365">
    <property type="component" value="Unassembled WGS sequence"/>
</dbReference>
<dbReference type="InterPro" id="IPR040758">
    <property type="entry name" value="PrmC_N"/>
</dbReference>
<feature type="domain" description="Release factor glutamine methyltransferase N-terminal" evidence="6">
    <location>
        <begin position="7"/>
        <end position="77"/>
    </location>
</feature>
<name>A0A1T4MJ94_9FIRM</name>
<evidence type="ECO:0000256" key="3">
    <source>
        <dbReference type="ARBA" id="ARBA00022691"/>
    </source>
</evidence>
<dbReference type="AlphaFoldDB" id="A0A1T4MJ94"/>
<dbReference type="EMBL" id="FUWV01000007">
    <property type="protein sequence ID" value="SJZ66921.1"/>
    <property type="molecule type" value="Genomic_DNA"/>
</dbReference>
<dbReference type="InterPro" id="IPR025714">
    <property type="entry name" value="Methyltranfer_dom"/>
</dbReference>
<dbReference type="PANTHER" id="PTHR18895">
    <property type="entry name" value="HEMK METHYLTRANSFERASE"/>
    <property type="match status" value="1"/>
</dbReference>
<sequence length="287" mass="32542">MKTTINQLLMNGTKKLKQASMNTARLDAEVILAHQLGCNRIDLIINCNDEVDEKQQKLYYDKIKERIQGKPVQYIVGQQEFMGLPFKVTPDVLIPRPDTEILVESAIEEAKSMKKPLIILDIGTGSGAIALSLAYYMMESLVYTVDISPEAIEVAQQNAKHLSLTQRVYFYLGDLMTPLEKELYGKVDLLVSNPPYIPHHEIADLQKEVRDYEPTIALDGGKDGLEFYRRILKEGEKLLSFQGKMIFEVGYDQAQSVFDILKESKIFNEIAIQKDLAGIDRTIIARK</sequence>
<dbReference type="EC" id="2.1.1.297" evidence="4"/>
<feature type="domain" description="Methyltransferase" evidence="5">
    <location>
        <begin position="117"/>
        <end position="248"/>
    </location>
</feature>
<dbReference type="SUPFAM" id="SSF53335">
    <property type="entry name" value="S-adenosyl-L-methionine-dependent methyltransferases"/>
    <property type="match status" value="1"/>
</dbReference>
<comment type="function">
    <text evidence="4">Methylates the class 1 translation termination release factors RF1/PrfA and RF2/PrfB on the glutamine residue of the universally conserved GGQ motif.</text>
</comment>
<dbReference type="Pfam" id="PF17827">
    <property type="entry name" value="PrmC_N"/>
    <property type="match status" value="1"/>
</dbReference>
<dbReference type="CDD" id="cd02440">
    <property type="entry name" value="AdoMet_MTases"/>
    <property type="match status" value="1"/>
</dbReference>
<dbReference type="Gene3D" id="1.10.8.10">
    <property type="entry name" value="DNA helicase RuvA subunit, C-terminal domain"/>
    <property type="match status" value="1"/>
</dbReference>
<keyword evidence="8" id="KW-1185">Reference proteome</keyword>
<evidence type="ECO:0000313" key="8">
    <source>
        <dbReference type="Proteomes" id="UP000196365"/>
    </source>
</evidence>
<dbReference type="InterPro" id="IPR019874">
    <property type="entry name" value="RF_methyltr_PrmC"/>
</dbReference>
<comment type="caution">
    <text evidence="4">Lacks conserved residue(s) required for the propagation of feature annotation.</text>
</comment>
<evidence type="ECO:0000259" key="6">
    <source>
        <dbReference type="Pfam" id="PF17827"/>
    </source>
</evidence>
<accession>A0A1T4MJ94</accession>
<reference evidence="7 8" key="1">
    <citation type="submission" date="2017-02" db="EMBL/GenBank/DDBJ databases">
        <authorList>
            <person name="Peterson S.W."/>
        </authorList>
    </citation>
    <scope>NUCLEOTIDE SEQUENCE [LARGE SCALE GENOMIC DNA]</scope>
    <source>
        <strain evidence="7 8">DSM 15102</strain>
    </source>
</reference>
<feature type="binding site" evidence="4">
    <location>
        <begin position="123"/>
        <end position="127"/>
    </location>
    <ligand>
        <name>S-adenosyl-L-methionine</name>
        <dbReference type="ChEBI" id="CHEBI:59789"/>
    </ligand>
</feature>
<dbReference type="Gene3D" id="3.40.50.150">
    <property type="entry name" value="Vaccinia Virus protein VP39"/>
    <property type="match status" value="1"/>
</dbReference>
<evidence type="ECO:0000313" key="7">
    <source>
        <dbReference type="EMBL" id="SJZ66921.1"/>
    </source>
</evidence>
<evidence type="ECO:0000256" key="1">
    <source>
        <dbReference type="ARBA" id="ARBA00022603"/>
    </source>
</evidence>
<comment type="catalytic activity">
    <reaction evidence="4">
        <text>L-glutaminyl-[peptide chain release factor] + S-adenosyl-L-methionine = N(5)-methyl-L-glutaminyl-[peptide chain release factor] + S-adenosyl-L-homocysteine + H(+)</text>
        <dbReference type="Rhea" id="RHEA:42896"/>
        <dbReference type="Rhea" id="RHEA-COMP:10271"/>
        <dbReference type="Rhea" id="RHEA-COMP:10272"/>
        <dbReference type="ChEBI" id="CHEBI:15378"/>
        <dbReference type="ChEBI" id="CHEBI:30011"/>
        <dbReference type="ChEBI" id="CHEBI:57856"/>
        <dbReference type="ChEBI" id="CHEBI:59789"/>
        <dbReference type="ChEBI" id="CHEBI:61891"/>
        <dbReference type="EC" id="2.1.1.297"/>
    </reaction>
</comment>
<dbReference type="OrthoDB" id="9800643at2"/>
<dbReference type="PROSITE" id="PS00092">
    <property type="entry name" value="N6_MTASE"/>
    <property type="match status" value="1"/>
</dbReference>
<keyword evidence="2 4" id="KW-0808">Transferase</keyword>
<dbReference type="NCBIfam" id="TIGR00536">
    <property type="entry name" value="hemK_fam"/>
    <property type="match status" value="1"/>
</dbReference>